<feature type="chain" id="PRO_5046829239" description="Secreted protein" evidence="1">
    <location>
        <begin position="32"/>
        <end position="188"/>
    </location>
</feature>
<dbReference type="EMBL" id="JBEYXT010000186">
    <property type="protein sequence ID" value="MEU6805184.1"/>
    <property type="molecule type" value="Genomic_DNA"/>
</dbReference>
<feature type="signal peptide" evidence="1">
    <location>
        <begin position="1"/>
        <end position="31"/>
    </location>
</feature>
<protein>
    <recommendedName>
        <fullName evidence="4">Secreted protein</fullName>
    </recommendedName>
</protein>
<name>A0ABV3B6W4_9ACTN</name>
<sequence>MRSNSLRKSLLVAALGGAVVLSCVGAGGAAAATAGDAETRFVELATGIRDYCTPVRPGGGVITGPAAASSTRPVSVGAVPLNAVERCAGEQHQRRLHDGFWRAGANRSYKALRAKLTELGYPASRIHRMPDFSGSPRARVDLRVPAGDHLAVQVTGTYLGAMIETFGTPEGVSVSKVRLKPVIDRPMS</sequence>
<accession>A0ABV3B6W4</accession>
<proteinExistence type="predicted"/>
<dbReference type="PROSITE" id="PS51257">
    <property type="entry name" value="PROKAR_LIPOPROTEIN"/>
    <property type="match status" value="1"/>
</dbReference>
<dbReference type="RefSeq" id="WP_359699448.1">
    <property type="nucleotide sequence ID" value="NZ_JBEYXT010000186.1"/>
</dbReference>
<evidence type="ECO:0000256" key="1">
    <source>
        <dbReference type="SAM" id="SignalP"/>
    </source>
</evidence>
<keyword evidence="3" id="KW-1185">Reference proteome</keyword>
<gene>
    <name evidence="2" type="ORF">ABZ931_29910</name>
</gene>
<evidence type="ECO:0000313" key="3">
    <source>
        <dbReference type="Proteomes" id="UP001551189"/>
    </source>
</evidence>
<evidence type="ECO:0008006" key="4">
    <source>
        <dbReference type="Google" id="ProtNLM"/>
    </source>
</evidence>
<comment type="caution">
    <text evidence="2">The sequence shown here is derived from an EMBL/GenBank/DDBJ whole genome shotgun (WGS) entry which is preliminary data.</text>
</comment>
<dbReference type="Proteomes" id="UP001551189">
    <property type="component" value="Unassembled WGS sequence"/>
</dbReference>
<keyword evidence="1" id="KW-0732">Signal</keyword>
<organism evidence="2 3">
    <name type="scientific">Streptomyces neyagawaensis</name>
    <dbReference type="NCBI Taxonomy" id="42238"/>
    <lineage>
        <taxon>Bacteria</taxon>
        <taxon>Bacillati</taxon>
        <taxon>Actinomycetota</taxon>
        <taxon>Actinomycetes</taxon>
        <taxon>Kitasatosporales</taxon>
        <taxon>Streptomycetaceae</taxon>
        <taxon>Streptomyces</taxon>
    </lineage>
</organism>
<reference evidence="2 3" key="1">
    <citation type="submission" date="2024-06" db="EMBL/GenBank/DDBJ databases">
        <title>The Natural Products Discovery Center: Release of the First 8490 Sequenced Strains for Exploring Actinobacteria Biosynthetic Diversity.</title>
        <authorList>
            <person name="Kalkreuter E."/>
            <person name="Kautsar S.A."/>
            <person name="Yang D."/>
            <person name="Bader C.D."/>
            <person name="Teijaro C.N."/>
            <person name="Fluegel L."/>
            <person name="Davis C.M."/>
            <person name="Simpson J.R."/>
            <person name="Lauterbach L."/>
            <person name="Steele A.D."/>
            <person name="Gui C."/>
            <person name="Meng S."/>
            <person name="Li G."/>
            <person name="Viehrig K."/>
            <person name="Ye F."/>
            <person name="Su P."/>
            <person name="Kiefer A.F."/>
            <person name="Nichols A."/>
            <person name="Cepeda A.J."/>
            <person name="Yan W."/>
            <person name="Fan B."/>
            <person name="Jiang Y."/>
            <person name="Adhikari A."/>
            <person name="Zheng C.-J."/>
            <person name="Schuster L."/>
            <person name="Cowan T.M."/>
            <person name="Smanski M.J."/>
            <person name="Chevrette M.G."/>
            <person name="De Carvalho L.P.S."/>
            <person name="Shen B."/>
        </authorList>
    </citation>
    <scope>NUCLEOTIDE SEQUENCE [LARGE SCALE GENOMIC DNA]</scope>
    <source>
        <strain evidence="2 3">NPDC046851</strain>
    </source>
</reference>
<evidence type="ECO:0000313" key="2">
    <source>
        <dbReference type="EMBL" id="MEU6805184.1"/>
    </source>
</evidence>